<dbReference type="Gramene" id="OQU91843">
    <property type="protein sequence ID" value="OQU91843"/>
    <property type="gene ID" value="SORBI_3001G256300"/>
</dbReference>
<dbReference type="Gramene" id="OQU91844">
    <property type="protein sequence ID" value="OQU91844"/>
    <property type="gene ID" value="SORBI_3001G256300"/>
</dbReference>
<dbReference type="EMBL" id="CM000760">
    <property type="protein sequence ID" value="OQU91843.1"/>
    <property type="molecule type" value="Genomic_DNA"/>
</dbReference>
<keyword evidence="3" id="KW-1185">Reference proteome</keyword>
<dbReference type="InParanoid" id="A0A1Z5S7F9"/>
<reference evidence="3" key="3">
    <citation type="journal article" date="2018" name="Plant J.">
        <title>The Sorghum bicolor reference genome: improved assembly, gene annotations, a transcriptome atlas, and signatures of genome organization.</title>
        <authorList>
            <person name="McCormick R.F."/>
            <person name="Truong S.K."/>
            <person name="Sreedasyam A."/>
            <person name="Jenkins J."/>
            <person name="Shu S."/>
            <person name="Sims D."/>
            <person name="Kennedy M."/>
            <person name="Amirebrahimi M."/>
            <person name="Weers B.D."/>
            <person name="McKinley B."/>
            <person name="Mattison A."/>
            <person name="Morishige D.T."/>
            <person name="Grimwood J."/>
            <person name="Schmutz J."/>
            <person name="Mullet J.E."/>
        </authorList>
    </citation>
    <scope>NUCLEOTIDE SEQUENCE [LARGE SCALE GENOMIC DNA]</scope>
    <source>
        <strain evidence="3">cv. BTx623</strain>
    </source>
</reference>
<dbReference type="Proteomes" id="UP000000768">
    <property type="component" value="Chromosome 1"/>
</dbReference>
<evidence type="ECO:0000313" key="3">
    <source>
        <dbReference type="Proteomes" id="UP000000768"/>
    </source>
</evidence>
<proteinExistence type="predicted"/>
<sequence length="162" mass="17323">MPPSCLSPPCPFLAYEQNVALSRRGRSVVQWNPSSNGSISPHGLGQPKHMKKTASSLPPDLLAPRPSCWSVPASTGSTSSISCGTREEAAYVQLGWFVDLSHLAAALSALTQAGVVDTVGNCELQRVHPTHQHTMKGCFFQDILHLLKKVIVLYTPGVPAPV</sequence>
<evidence type="ECO:0000256" key="1">
    <source>
        <dbReference type="SAM" id="MobiDB-lite"/>
    </source>
</evidence>
<dbReference type="OMA" id="HMKKTAS"/>
<accession>A0A1Z5S7F9</accession>
<dbReference type="EMBL" id="CM000760">
    <property type="protein sequence ID" value="OQU91844.1"/>
    <property type="molecule type" value="Genomic_DNA"/>
</dbReference>
<evidence type="ECO:0000313" key="2">
    <source>
        <dbReference type="EMBL" id="OQU91844.1"/>
    </source>
</evidence>
<dbReference type="EMBL" id="CM000760">
    <property type="protein sequence ID" value="OQU91842.1"/>
    <property type="molecule type" value="Genomic_DNA"/>
</dbReference>
<reference evidence="2" key="2">
    <citation type="submission" date="2017-02" db="EMBL/GenBank/DDBJ databases">
        <title>WGS assembly of Sorghum bicolor.</title>
        <authorList>
            <person name="Paterson A."/>
            <person name="Mullet J."/>
            <person name="Bowers J."/>
            <person name="Bruggmann R."/>
            <person name="Dubchak I."/>
            <person name="Grimwood J."/>
            <person name="Gundlach H."/>
            <person name="Haberer G."/>
            <person name="Hellsten U."/>
            <person name="Mitros T."/>
            <person name="Poliakov A."/>
            <person name="Schmutz J."/>
            <person name="Spannagl M."/>
            <person name="Tang H."/>
            <person name="Wang X."/>
            <person name="Wicker T."/>
            <person name="Bharti A."/>
            <person name="Chapman J."/>
            <person name="Feltus F."/>
            <person name="Gowik U."/>
            <person name="Grigoriev I."/>
            <person name="Lyons E."/>
            <person name="Maher C."/>
            <person name="Martis M."/>
            <person name="Narechania A."/>
            <person name="Otillar R."/>
            <person name="Penning B."/>
            <person name="Salamov A."/>
            <person name="Wang Y."/>
            <person name="Zhang L."/>
            <person name="Carpita N."/>
            <person name="Freeling M."/>
            <person name="Gingle A."/>
            <person name="Hash C."/>
            <person name="Keller B."/>
            <person name="Klein P."/>
            <person name="Kresovich S."/>
            <person name="Mccann M."/>
            <person name="Ming R."/>
            <person name="Peterson D."/>
            <person name="Rahman M."/>
            <person name="Ware D."/>
            <person name="Westhoff P."/>
            <person name="Mayer K."/>
            <person name="Messing J."/>
            <person name="Sims D."/>
            <person name="Jenkins J."/>
            <person name="Shu S."/>
            <person name="Rokhsar D."/>
        </authorList>
    </citation>
    <scope>NUCLEOTIDE SEQUENCE</scope>
</reference>
<dbReference type="Gramene" id="OQU91842">
    <property type="protein sequence ID" value="OQU91842"/>
    <property type="gene ID" value="SORBI_3001G256300"/>
</dbReference>
<name>A0A1Z5S7F9_SORBI</name>
<feature type="region of interest" description="Disordered" evidence="1">
    <location>
        <begin position="31"/>
        <end position="54"/>
    </location>
</feature>
<dbReference type="AlphaFoldDB" id="A0A1Z5S7F9"/>
<reference evidence="2 3" key="1">
    <citation type="journal article" date="2009" name="Nature">
        <title>The Sorghum bicolor genome and the diversification of grasses.</title>
        <authorList>
            <person name="Paterson A.H."/>
            <person name="Bowers J.E."/>
            <person name="Bruggmann R."/>
            <person name="Dubchak I."/>
            <person name="Grimwood J."/>
            <person name="Gundlach H."/>
            <person name="Haberer G."/>
            <person name="Hellsten U."/>
            <person name="Mitros T."/>
            <person name="Poliakov A."/>
            <person name="Schmutz J."/>
            <person name="Spannagl M."/>
            <person name="Tang H."/>
            <person name="Wang X."/>
            <person name="Wicker T."/>
            <person name="Bharti A.K."/>
            <person name="Chapman J."/>
            <person name="Feltus F.A."/>
            <person name="Gowik U."/>
            <person name="Grigoriev I.V."/>
            <person name="Lyons E."/>
            <person name="Maher C.A."/>
            <person name="Martis M."/>
            <person name="Narechania A."/>
            <person name="Otillar R.P."/>
            <person name="Penning B.W."/>
            <person name="Salamov A.A."/>
            <person name="Wang Y."/>
            <person name="Zhang L."/>
            <person name="Carpita N.C."/>
            <person name="Freeling M."/>
            <person name="Gingle A.R."/>
            <person name="Hash C.T."/>
            <person name="Keller B."/>
            <person name="Klein P."/>
            <person name="Kresovich S."/>
            <person name="McCann M.C."/>
            <person name="Ming R."/>
            <person name="Peterson D.G."/>
            <person name="Mehboob-ur-Rahman"/>
            <person name="Ware D."/>
            <person name="Westhoff P."/>
            <person name="Mayer K.F."/>
            <person name="Messing J."/>
            <person name="Rokhsar D.S."/>
        </authorList>
    </citation>
    <scope>NUCLEOTIDE SEQUENCE [LARGE SCALE GENOMIC DNA]</scope>
    <source>
        <strain evidence="3">cv. BTx623</strain>
    </source>
</reference>
<protein>
    <submittedName>
        <fullName evidence="2">Uncharacterized protein</fullName>
    </submittedName>
</protein>
<organism evidence="2 3">
    <name type="scientific">Sorghum bicolor</name>
    <name type="common">Sorghum</name>
    <name type="synonym">Sorghum vulgare</name>
    <dbReference type="NCBI Taxonomy" id="4558"/>
    <lineage>
        <taxon>Eukaryota</taxon>
        <taxon>Viridiplantae</taxon>
        <taxon>Streptophyta</taxon>
        <taxon>Embryophyta</taxon>
        <taxon>Tracheophyta</taxon>
        <taxon>Spermatophyta</taxon>
        <taxon>Magnoliopsida</taxon>
        <taxon>Liliopsida</taxon>
        <taxon>Poales</taxon>
        <taxon>Poaceae</taxon>
        <taxon>PACMAD clade</taxon>
        <taxon>Panicoideae</taxon>
        <taxon>Andropogonodae</taxon>
        <taxon>Andropogoneae</taxon>
        <taxon>Sorghinae</taxon>
        <taxon>Sorghum</taxon>
    </lineage>
</organism>
<gene>
    <name evidence="2" type="ORF">SORBI_3001G256300</name>
</gene>